<dbReference type="EMBL" id="MCFC01000010">
    <property type="protein sequence ID" value="ORY32270.1"/>
    <property type="molecule type" value="Genomic_DNA"/>
</dbReference>
<dbReference type="SUPFAM" id="SSF46565">
    <property type="entry name" value="Chaperone J-domain"/>
    <property type="match status" value="1"/>
</dbReference>
<proteinExistence type="predicted"/>
<protein>
    <submittedName>
        <fullName evidence="4">DnaJ domain-containing protein</fullName>
    </submittedName>
</protein>
<evidence type="ECO:0000313" key="5">
    <source>
        <dbReference type="Proteomes" id="UP000193986"/>
    </source>
</evidence>
<accession>A0A1Y2BCK7</accession>
<dbReference type="AlphaFoldDB" id="A0A1Y2BCK7"/>
<keyword evidence="5" id="KW-1185">Reference proteome</keyword>
<dbReference type="GO" id="GO:0051087">
    <property type="term" value="F:protein-folding chaperone binding"/>
    <property type="evidence" value="ECO:0007669"/>
    <property type="project" value="TreeGrafter"/>
</dbReference>
<feature type="transmembrane region" description="Helical" evidence="2">
    <location>
        <begin position="166"/>
        <end position="184"/>
    </location>
</feature>
<dbReference type="InterPro" id="IPR001623">
    <property type="entry name" value="DnaJ_domain"/>
</dbReference>
<dbReference type="InterPro" id="IPR051948">
    <property type="entry name" value="Hsp70_co-chaperone_J-domain"/>
</dbReference>
<evidence type="ECO:0000256" key="2">
    <source>
        <dbReference type="SAM" id="Phobius"/>
    </source>
</evidence>
<keyword evidence="1" id="KW-0143">Chaperone</keyword>
<sequence>MSALLTPVLWCFLPSQITHFILPHLSSNFPAIFPPAPRNSPSYARNYRLAFTGVVVLWLSWTFMREGSSRGEQVLVEDWYALLGVARDVDDDGLKRAFRTLSRLYHPDRAGPGQEDTFILIRHAYETLLDPVKRYAYDRFGPDILTSPKTVSLREYMLAGLMRSSGFYIASMGFMLLLAVSGRARQGAYVMA</sequence>
<dbReference type="Proteomes" id="UP000193986">
    <property type="component" value="Unassembled WGS sequence"/>
</dbReference>
<evidence type="ECO:0000256" key="1">
    <source>
        <dbReference type="ARBA" id="ARBA00023186"/>
    </source>
</evidence>
<feature type="domain" description="J" evidence="3">
    <location>
        <begin position="78"/>
        <end position="141"/>
    </location>
</feature>
<dbReference type="GO" id="GO:0005783">
    <property type="term" value="C:endoplasmic reticulum"/>
    <property type="evidence" value="ECO:0007669"/>
    <property type="project" value="TreeGrafter"/>
</dbReference>
<dbReference type="PROSITE" id="PS50076">
    <property type="entry name" value="DNAJ_2"/>
    <property type="match status" value="1"/>
</dbReference>
<comment type="caution">
    <text evidence="4">The sequence shown here is derived from an EMBL/GenBank/DDBJ whole genome shotgun (WGS) entry which is preliminary data.</text>
</comment>
<organism evidence="4 5">
    <name type="scientific">Naematelia encephala</name>
    <dbReference type="NCBI Taxonomy" id="71784"/>
    <lineage>
        <taxon>Eukaryota</taxon>
        <taxon>Fungi</taxon>
        <taxon>Dikarya</taxon>
        <taxon>Basidiomycota</taxon>
        <taxon>Agaricomycotina</taxon>
        <taxon>Tremellomycetes</taxon>
        <taxon>Tremellales</taxon>
        <taxon>Naemateliaceae</taxon>
        <taxon>Naematelia</taxon>
    </lineage>
</organism>
<dbReference type="SMART" id="SM00271">
    <property type="entry name" value="DnaJ"/>
    <property type="match status" value="1"/>
</dbReference>
<dbReference type="GO" id="GO:0036503">
    <property type="term" value="P:ERAD pathway"/>
    <property type="evidence" value="ECO:0007669"/>
    <property type="project" value="TreeGrafter"/>
</dbReference>
<dbReference type="CDD" id="cd06257">
    <property type="entry name" value="DnaJ"/>
    <property type="match status" value="1"/>
</dbReference>
<dbReference type="PANTHER" id="PTHR44360">
    <property type="entry name" value="DNAJ HOMOLOG SUBFAMILY B MEMBER 9"/>
    <property type="match status" value="1"/>
</dbReference>
<keyword evidence="2" id="KW-1133">Transmembrane helix</keyword>
<dbReference type="PRINTS" id="PR00625">
    <property type="entry name" value="JDOMAIN"/>
</dbReference>
<dbReference type="InterPro" id="IPR036869">
    <property type="entry name" value="J_dom_sf"/>
</dbReference>
<evidence type="ECO:0000259" key="3">
    <source>
        <dbReference type="PROSITE" id="PS50076"/>
    </source>
</evidence>
<reference evidence="4 5" key="1">
    <citation type="submission" date="2016-07" db="EMBL/GenBank/DDBJ databases">
        <title>Pervasive Adenine N6-methylation of Active Genes in Fungi.</title>
        <authorList>
            <consortium name="DOE Joint Genome Institute"/>
            <person name="Mondo S.J."/>
            <person name="Dannebaum R.O."/>
            <person name="Kuo R.C."/>
            <person name="Labutti K."/>
            <person name="Haridas S."/>
            <person name="Kuo A."/>
            <person name="Salamov A."/>
            <person name="Ahrendt S.R."/>
            <person name="Lipzen A."/>
            <person name="Sullivan W."/>
            <person name="Andreopoulos W.B."/>
            <person name="Clum A."/>
            <person name="Lindquist E."/>
            <person name="Daum C."/>
            <person name="Ramamoorthy G.K."/>
            <person name="Gryganskyi A."/>
            <person name="Culley D."/>
            <person name="Magnuson J.K."/>
            <person name="James T.Y."/>
            <person name="O'Malley M.A."/>
            <person name="Stajich J.E."/>
            <person name="Spatafora J.W."/>
            <person name="Visel A."/>
            <person name="Grigoriev I.V."/>
        </authorList>
    </citation>
    <scope>NUCLEOTIDE SEQUENCE [LARGE SCALE GENOMIC DNA]</scope>
    <source>
        <strain evidence="4 5">68-887.2</strain>
    </source>
</reference>
<dbReference type="STRING" id="71784.A0A1Y2BCK7"/>
<dbReference type="GO" id="GO:0051787">
    <property type="term" value="F:misfolded protein binding"/>
    <property type="evidence" value="ECO:0007669"/>
    <property type="project" value="TreeGrafter"/>
</dbReference>
<dbReference type="PANTHER" id="PTHR44360:SF1">
    <property type="entry name" value="DNAJ HOMOLOG SUBFAMILY B MEMBER 9"/>
    <property type="match status" value="1"/>
</dbReference>
<dbReference type="PROSITE" id="PS00636">
    <property type="entry name" value="DNAJ_1"/>
    <property type="match status" value="1"/>
</dbReference>
<keyword evidence="2" id="KW-0472">Membrane</keyword>
<keyword evidence="2" id="KW-0812">Transmembrane</keyword>
<name>A0A1Y2BCK7_9TREE</name>
<gene>
    <name evidence="4" type="ORF">BCR39DRAFT_45071</name>
</gene>
<evidence type="ECO:0000313" key="4">
    <source>
        <dbReference type="EMBL" id="ORY32270.1"/>
    </source>
</evidence>
<dbReference type="InterPro" id="IPR018253">
    <property type="entry name" value="DnaJ_domain_CS"/>
</dbReference>
<dbReference type="OrthoDB" id="10250354at2759"/>
<dbReference type="InParanoid" id="A0A1Y2BCK7"/>
<dbReference type="Pfam" id="PF00226">
    <property type="entry name" value="DnaJ"/>
    <property type="match status" value="1"/>
</dbReference>
<dbReference type="Gene3D" id="1.10.287.110">
    <property type="entry name" value="DnaJ domain"/>
    <property type="match status" value="1"/>
</dbReference>